<keyword evidence="1" id="KW-0614">Plasmid</keyword>
<geneLocation type="plasmid" evidence="1">
    <name>3</name>
</geneLocation>
<accession>Q11AG9</accession>
<protein>
    <submittedName>
        <fullName evidence="1">Uncharacterized protein</fullName>
    </submittedName>
</protein>
<dbReference type="Gene3D" id="6.10.250.730">
    <property type="match status" value="1"/>
</dbReference>
<dbReference type="AlphaFoldDB" id="Q11AG9"/>
<name>Q11AG9_CHESB</name>
<evidence type="ECO:0000313" key="1">
    <source>
        <dbReference type="EMBL" id="ABG65606.1"/>
    </source>
</evidence>
<proteinExistence type="predicted"/>
<dbReference type="EMBL" id="CP000392">
    <property type="protein sequence ID" value="ABG65606.1"/>
    <property type="molecule type" value="Genomic_DNA"/>
</dbReference>
<sequence>MVLLVLSPTGLRKSAEPTARQSDERQAFRRSRFVKAGPFTIMEIASIGDALDVLEEWPVELQDAAYETTAQVCCSAHDGQHPLSSARAIPKADFDLCPSYRTFFDNAAQRGNNFLPKRRRIMRELPGDIDVELVIEIARRVDDGDPGPIPIRKVVRRIRQTTPTRLSDRAIEELVVEMASRRGLTVIFDNLAAEIERDRK</sequence>
<gene>
    <name evidence="1" type="ordered locus">Meso_4587</name>
</gene>
<reference evidence="1" key="1">
    <citation type="submission" date="2006-06" db="EMBL/GenBank/DDBJ databases">
        <title>Complete sequence of 3 of Chelativorans sp. BNC1.</title>
        <authorList>
            <consortium name="US DOE Joint Genome Institute"/>
            <person name="Copeland A."/>
            <person name="Lucas S."/>
            <person name="Lapidus A."/>
            <person name="Barry K."/>
            <person name="Detter J.C."/>
            <person name="Glavina del Rio T."/>
            <person name="Hammon N."/>
            <person name="Israni S."/>
            <person name="Dalin E."/>
            <person name="Tice H."/>
            <person name="Pitluck S."/>
            <person name="Chertkov O."/>
            <person name="Brettin T."/>
            <person name="Bruce D."/>
            <person name="Han C."/>
            <person name="Tapia R."/>
            <person name="Gilna P."/>
            <person name="Schmutz J."/>
            <person name="Larimer F."/>
            <person name="Land M."/>
            <person name="Hauser L."/>
            <person name="Kyrpides N."/>
            <person name="Mikhailova N."/>
            <person name="Richardson P."/>
        </authorList>
    </citation>
    <scope>NUCLEOTIDE SEQUENCE</scope>
    <source>
        <strain evidence="1">BNC1</strain>
        <plasmid evidence="1">3</plasmid>
    </source>
</reference>
<dbReference type="Pfam" id="PF06169">
    <property type="entry name" value="DUF982"/>
    <property type="match status" value="1"/>
</dbReference>
<organism evidence="1">
    <name type="scientific">Chelativorans sp. (strain BNC1)</name>
    <dbReference type="NCBI Taxonomy" id="266779"/>
    <lineage>
        <taxon>Bacteria</taxon>
        <taxon>Pseudomonadati</taxon>
        <taxon>Pseudomonadota</taxon>
        <taxon>Alphaproteobacteria</taxon>
        <taxon>Hyphomicrobiales</taxon>
        <taxon>Phyllobacteriaceae</taxon>
        <taxon>Chelativorans</taxon>
    </lineage>
</organism>
<dbReference type="KEGG" id="mes:Meso_4587"/>
<dbReference type="InterPro" id="IPR010385">
    <property type="entry name" value="DUF982"/>
</dbReference>
<dbReference type="HOGENOM" id="CLU_1364152_0_0_5"/>